<dbReference type="Pfam" id="PF00566">
    <property type="entry name" value="RabGAP-TBC"/>
    <property type="match status" value="1"/>
</dbReference>
<protein>
    <submittedName>
        <fullName evidence="4">7694_t:CDS:1</fullName>
    </submittedName>
</protein>
<dbReference type="InterPro" id="IPR000195">
    <property type="entry name" value="Rab-GAP-TBC_dom"/>
</dbReference>
<evidence type="ECO:0000256" key="1">
    <source>
        <dbReference type="ARBA" id="ARBA00022468"/>
    </source>
</evidence>
<dbReference type="EMBL" id="CAJVPI010000137">
    <property type="protein sequence ID" value="CAG8487638.1"/>
    <property type="molecule type" value="Genomic_DNA"/>
</dbReference>
<sequence>MPFSHTKLLRKRTSGISHSSNETKETAELQRRIHMINNAIARKDIAELRKLAVTGPGLVNDGLRRLAWPLLLRCEKGGEVREADEHSDEAQAKLDVERSFVYLPKGTRTTAKKQYQRDLQEVIACVLRRHLDLHYYQGFHDICSVLLIVLGKQLAIAAAENIAMFLLRDAMLDSLEPILRQLMLLDTILQFEDPQIHKFMTESNILPYFGLSWVITWCSHDIKDVGKVARLFDFFISSNPLMSVYLAARLVISRRQELLMLERDNASIHTFLSKFPQNIDIDDIIAKTQGLYNKYPPAVLQKLSGDPLDETSCVNTYKRHWSSLKSNAPVDYSLADLILSIPQTRKPVRDISEVR</sequence>
<name>A0A9N8WMM9_9GLOM</name>
<dbReference type="FunFam" id="1.10.8.1310:FF:000005">
    <property type="entry name" value="GTPase-activating protein gyp10"/>
    <property type="match status" value="1"/>
</dbReference>
<dbReference type="InterPro" id="IPR045913">
    <property type="entry name" value="TBC20/Gyp8-like"/>
</dbReference>
<keyword evidence="1" id="KW-0343">GTPase activation</keyword>
<reference evidence="4" key="1">
    <citation type="submission" date="2021-06" db="EMBL/GenBank/DDBJ databases">
        <authorList>
            <person name="Kallberg Y."/>
            <person name="Tangrot J."/>
            <person name="Rosling A."/>
        </authorList>
    </citation>
    <scope>NUCLEOTIDE SEQUENCE</scope>
    <source>
        <strain evidence="4">BR232B</strain>
    </source>
</reference>
<evidence type="ECO:0000313" key="5">
    <source>
        <dbReference type="Proteomes" id="UP000789739"/>
    </source>
</evidence>
<dbReference type="AlphaFoldDB" id="A0A9N8WMM9"/>
<dbReference type="PROSITE" id="PS50086">
    <property type="entry name" value="TBC_RABGAP"/>
    <property type="match status" value="1"/>
</dbReference>
<evidence type="ECO:0000259" key="3">
    <source>
        <dbReference type="PROSITE" id="PS50086"/>
    </source>
</evidence>
<evidence type="ECO:0000256" key="2">
    <source>
        <dbReference type="SAM" id="MobiDB-lite"/>
    </source>
</evidence>
<dbReference type="Gene3D" id="1.10.8.1310">
    <property type="match status" value="1"/>
</dbReference>
<evidence type="ECO:0000313" key="4">
    <source>
        <dbReference type="EMBL" id="CAG8487638.1"/>
    </source>
</evidence>
<gene>
    <name evidence="4" type="ORF">PBRASI_LOCUS1922</name>
</gene>
<dbReference type="GO" id="GO:0005096">
    <property type="term" value="F:GTPase activator activity"/>
    <property type="evidence" value="ECO:0007669"/>
    <property type="project" value="UniProtKB-KW"/>
</dbReference>
<dbReference type="PANTHER" id="PTHR20913">
    <property type="entry name" value="TBC1 DOMAIN FAMILY MEMBER 20/GTPASE"/>
    <property type="match status" value="1"/>
</dbReference>
<dbReference type="GO" id="GO:0005789">
    <property type="term" value="C:endoplasmic reticulum membrane"/>
    <property type="evidence" value="ECO:0007669"/>
    <property type="project" value="TreeGrafter"/>
</dbReference>
<dbReference type="Proteomes" id="UP000789739">
    <property type="component" value="Unassembled WGS sequence"/>
</dbReference>
<dbReference type="SUPFAM" id="SSF47923">
    <property type="entry name" value="Ypt/Rab-GAP domain of gyp1p"/>
    <property type="match status" value="2"/>
</dbReference>
<dbReference type="OrthoDB" id="206700at2759"/>
<dbReference type="InterPro" id="IPR035969">
    <property type="entry name" value="Rab-GAP_TBC_sf"/>
</dbReference>
<dbReference type="Gene3D" id="1.10.472.80">
    <property type="entry name" value="Ypt/Rab-GAP domain of gyp1p, domain 3"/>
    <property type="match status" value="1"/>
</dbReference>
<dbReference type="GO" id="GO:0006888">
    <property type="term" value="P:endoplasmic reticulum to Golgi vesicle-mediated transport"/>
    <property type="evidence" value="ECO:0007669"/>
    <property type="project" value="TreeGrafter"/>
</dbReference>
<proteinExistence type="predicted"/>
<feature type="domain" description="Rab-GAP TBC" evidence="3">
    <location>
        <begin position="58"/>
        <end position="239"/>
    </location>
</feature>
<comment type="caution">
    <text evidence="4">The sequence shown here is derived from an EMBL/GenBank/DDBJ whole genome shotgun (WGS) entry which is preliminary data.</text>
</comment>
<accession>A0A9N8WMM9</accession>
<keyword evidence="5" id="KW-1185">Reference proteome</keyword>
<dbReference type="PANTHER" id="PTHR20913:SF7">
    <property type="entry name" value="RE60063P"/>
    <property type="match status" value="1"/>
</dbReference>
<organism evidence="4 5">
    <name type="scientific">Paraglomus brasilianum</name>
    <dbReference type="NCBI Taxonomy" id="144538"/>
    <lineage>
        <taxon>Eukaryota</taxon>
        <taxon>Fungi</taxon>
        <taxon>Fungi incertae sedis</taxon>
        <taxon>Mucoromycota</taxon>
        <taxon>Glomeromycotina</taxon>
        <taxon>Glomeromycetes</taxon>
        <taxon>Paraglomerales</taxon>
        <taxon>Paraglomeraceae</taxon>
        <taxon>Paraglomus</taxon>
    </lineage>
</organism>
<feature type="region of interest" description="Disordered" evidence="2">
    <location>
        <begin position="1"/>
        <end position="26"/>
    </location>
</feature>
<dbReference type="SMART" id="SM00164">
    <property type="entry name" value="TBC"/>
    <property type="match status" value="1"/>
</dbReference>